<dbReference type="EMBL" id="CP090978">
    <property type="protein sequence ID" value="UJF35970.1"/>
    <property type="molecule type" value="Genomic_DNA"/>
</dbReference>
<reference evidence="1 2" key="1">
    <citation type="journal article" date="2024" name="Int. J. Syst. Evol. Microbiol.">
        <title>Paenibacillus hexagrammi sp. nov., a novel bacterium isolated from the gut content of Hexagrammos agrammus.</title>
        <authorList>
            <person name="Jung H.K."/>
            <person name="Kim D.G."/>
            <person name="Zin H."/>
            <person name="Park J."/>
            <person name="Jung H."/>
            <person name="Kim Y.O."/>
            <person name="Kong H.J."/>
            <person name="Kim J.W."/>
            <person name="Kim Y.S."/>
        </authorList>
    </citation>
    <scope>NUCLEOTIDE SEQUENCE [LARGE SCALE GENOMIC DNA]</scope>
    <source>
        <strain evidence="1 2">YPD9-1</strain>
    </source>
</reference>
<name>A0ABY3SRD4_9BACL</name>
<evidence type="ECO:0000313" key="1">
    <source>
        <dbReference type="EMBL" id="UJF35970.1"/>
    </source>
</evidence>
<gene>
    <name evidence="1" type="ORF">L0M14_13320</name>
</gene>
<sequence>MEFTSHDIAIIESALRSAIKHDSGNPARLEIIKKCCSSFKRARSKRWFSIRRQPRQVMTESDMTMMIHLTSCRNIPFTNDSRQTG</sequence>
<proteinExistence type="predicted"/>
<dbReference type="Proteomes" id="UP001649230">
    <property type="component" value="Chromosome"/>
</dbReference>
<evidence type="ECO:0000313" key="2">
    <source>
        <dbReference type="Proteomes" id="UP001649230"/>
    </source>
</evidence>
<protein>
    <submittedName>
        <fullName evidence="1">Uncharacterized protein</fullName>
    </submittedName>
</protein>
<organism evidence="1 2">
    <name type="scientific">Paenibacillus hexagrammi</name>
    <dbReference type="NCBI Taxonomy" id="2908839"/>
    <lineage>
        <taxon>Bacteria</taxon>
        <taxon>Bacillati</taxon>
        <taxon>Bacillota</taxon>
        <taxon>Bacilli</taxon>
        <taxon>Bacillales</taxon>
        <taxon>Paenibacillaceae</taxon>
        <taxon>Paenibacillus</taxon>
    </lineage>
</organism>
<dbReference type="RefSeq" id="WP_235122526.1">
    <property type="nucleotide sequence ID" value="NZ_CP090978.1"/>
</dbReference>
<accession>A0ABY3SRD4</accession>
<keyword evidence="2" id="KW-1185">Reference proteome</keyword>